<accession>D5G768</accession>
<dbReference type="KEGG" id="tml:GSTUM_00002488001"/>
<organism evidence="1 2">
    <name type="scientific">Tuber melanosporum (strain Mel28)</name>
    <name type="common">Perigord black truffle</name>
    <dbReference type="NCBI Taxonomy" id="656061"/>
    <lineage>
        <taxon>Eukaryota</taxon>
        <taxon>Fungi</taxon>
        <taxon>Dikarya</taxon>
        <taxon>Ascomycota</taxon>
        <taxon>Pezizomycotina</taxon>
        <taxon>Pezizomycetes</taxon>
        <taxon>Pezizales</taxon>
        <taxon>Tuberaceae</taxon>
        <taxon>Tuber</taxon>
    </lineage>
</organism>
<evidence type="ECO:0000313" key="2">
    <source>
        <dbReference type="Proteomes" id="UP000006911"/>
    </source>
</evidence>
<keyword evidence="2" id="KW-1185">Reference proteome</keyword>
<evidence type="ECO:0000313" key="1">
    <source>
        <dbReference type="EMBL" id="CAZ80361.1"/>
    </source>
</evidence>
<protein>
    <submittedName>
        <fullName evidence="1">(Perigord truffle) hypothetical protein</fullName>
    </submittedName>
</protein>
<reference evidence="1 2" key="1">
    <citation type="journal article" date="2010" name="Nature">
        <title>Perigord black truffle genome uncovers evolutionary origins and mechanisms of symbiosis.</title>
        <authorList>
            <person name="Martin F."/>
            <person name="Kohler A."/>
            <person name="Murat C."/>
            <person name="Balestrini R."/>
            <person name="Coutinho P.M."/>
            <person name="Jaillon O."/>
            <person name="Montanini B."/>
            <person name="Morin E."/>
            <person name="Noel B."/>
            <person name="Percudani R."/>
            <person name="Porcel B."/>
            <person name="Rubini A."/>
            <person name="Amicucci A."/>
            <person name="Amselem J."/>
            <person name="Anthouard V."/>
            <person name="Arcioni S."/>
            <person name="Artiguenave F."/>
            <person name="Aury J.M."/>
            <person name="Ballario P."/>
            <person name="Bolchi A."/>
            <person name="Brenna A."/>
            <person name="Brun A."/>
            <person name="Buee M."/>
            <person name="Cantarel B."/>
            <person name="Chevalier G."/>
            <person name="Couloux A."/>
            <person name="Da Silva C."/>
            <person name="Denoeud F."/>
            <person name="Duplessis S."/>
            <person name="Ghignone S."/>
            <person name="Hilselberger B."/>
            <person name="Iotti M."/>
            <person name="Marcais B."/>
            <person name="Mello A."/>
            <person name="Miranda M."/>
            <person name="Pacioni G."/>
            <person name="Quesneville H."/>
            <person name="Riccioni C."/>
            <person name="Ruotolo R."/>
            <person name="Splivallo R."/>
            <person name="Stocchi V."/>
            <person name="Tisserant E."/>
            <person name="Viscomi A.R."/>
            <person name="Zambonelli A."/>
            <person name="Zampieri E."/>
            <person name="Henrissat B."/>
            <person name="Lebrun M.H."/>
            <person name="Paolocci F."/>
            <person name="Bonfante P."/>
            <person name="Ottonello S."/>
            <person name="Wincker P."/>
        </authorList>
    </citation>
    <scope>NUCLEOTIDE SEQUENCE [LARGE SCALE GENOMIC DNA]</scope>
    <source>
        <strain evidence="1 2">Mel28</strain>
    </source>
</reference>
<dbReference type="HOGENOM" id="CLU_222329_0_0_1"/>
<dbReference type="EMBL" id="FN430022">
    <property type="protein sequence ID" value="CAZ80361.1"/>
    <property type="molecule type" value="Genomic_DNA"/>
</dbReference>
<dbReference type="InParanoid" id="D5G768"/>
<name>D5G768_TUBMM</name>
<dbReference type="Proteomes" id="UP000006911">
    <property type="component" value="Unassembled WGS sequence"/>
</dbReference>
<proteinExistence type="predicted"/>
<gene>
    <name evidence="1" type="ORF">GSTUM_00002488001</name>
</gene>
<dbReference type="AlphaFoldDB" id="D5G768"/>
<sequence>MPMEGWKHVDRHHMTTP</sequence>